<feature type="region of interest" description="Disordered" evidence="1">
    <location>
        <begin position="1"/>
        <end position="32"/>
    </location>
</feature>
<feature type="compositionally biased region" description="Basic and acidic residues" evidence="1">
    <location>
        <begin position="58"/>
        <end position="73"/>
    </location>
</feature>
<name>A0AAD1SQK9_PELCU</name>
<dbReference type="EMBL" id="OW240918">
    <property type="protein sequence ID" value="CAH2306302.1"/>
    <property type="molecule type" value="Genomic_DNA"/>
</dbReference>
<dbReference type="Proteomes" id="UP001295444">
    <property type="component" value="Chromosome 07"/>
</dbReference>
<feature type="compositionally biased region" description="Basic and acidic residues" evidence="1">
    <location>
        <begin position="1"/>
        <end position="15"/>
    </location>
</feature>
<evidence type="ECO:0000256" key="1">
    <source>
        <dbReference type="SAM" id="MobiDB-lite"/>
    </source>
</evidence>
<accession>A0AAD1SQK9</accession>
<evidence type="ECO:0000313" key="2">
    <source>
        <dbReference type="EMBL" id="CAH2306302.1"/>
    </source>
</evidence>
<proteinExistence type="predicted"/>
<feature type="region of interest" description="Disordered" evidence="1">
    <location>
        <begin position="58"/>
        <end position="92"/>
    </location>
</feature>
<reference evidence="2" key="1">
    <citation type="submission" date="2022-03" db="EMBL/GenBank/DDBJ databases">
        <authorList>
            <person name="Alioto T."/>
            <person name="Alioto T."/>
            <person name="Gomez Garrido J."/>
        </authorList>
    </citation>
    <scope>NUCLEOTIDE SEQUENCE</scope>
</reference>
<protein>
    <submittedName>
        <fullName evidence="2">Uncharacterized protein</fullName>
    </submittedName>
</protein>
<organism evidence="2 3">
    <name type="scientific">Pelobates cultripes</name>
    <name type="common">Western spadefoot toad</name>
    <dbReference type="NCBI Taxonomy" id="61616"/>
    <lineage>
        <taxon>Eukaryota</taxon>
        <taxon>Metazoa</taxon>
        <taxon>Chordata</taxon>
        <taxon>Craniata</taxon>
        <taxon>Vertebrata</taxon>
        <taxon>Euteleostomi</taxon>
        <taxon>Amphibia</taxon>
        <taxon>Batrachia</taxon>
        <taxon>Anura</taxon>
        <taxon>Pelobatoidea</taxon>
        <taxon>Pelobatidae</taxon>
        <taxon>Pelobates</taxon>
    </lineage>
</organism>
<dbReference type="AlphaFoldDB" id="A0AAD1SQK9"/>
<gene>
    <name evidence="2" type="ORF">PECUL_23A026517</name>
</gene>
<keyword evidence="3" id="KW-1185">Reference proteome</keyword>
<sequence length="92" mass="10280">MSAEEEKGEQPKLPEHVVAGTQGSKNKAPDATELPAYSSNIETSLEAVFARFWARLAEHQSESHPPPQRRDFVPRTQHAGHCRKVRPQPGKQ</sequence>
<evidence type="ECO:0000313" key="3">
    <source>
        <dbReference type="Proteomes" id="UP001295444"/>
    </source>
</evidence>